<gene>
    <name evidence="2" type="ORF">DY000_02016543</name>
</gene>
<organism evidence="2 3">
    <name type="scientific">Brassica cretica</name>
    <name type="common">Mustard</name>
    <dbReference type="NCBI Taxonomy" id="69181"/>
    <lineage>
        <taxon>Eukaryota</taxon>
        <taxon>Viridiplantae</taxon>
        <taxon>Streptophyta</taxon>
        <taxon>Embryophyta</taxon>
        <taxon>Tracheophyta</taxon>
        <taxon>Spermatophyta</taxon>
        <taxon>Magnoliopsida</taxon>
        <taxon>eudicotyledons</taxon>
        <taxon>Gunneridae</taxon>
        <taxon>Pentapetalae</taxon>
        <taxon>rosids</taxon>
        <taxon>malvids</taxon>
        <taxon>Brassicales</taxon>
        <taxon>Brassicaceae</taxon>
        <taxon>Brassiceae</taxon>
        <taxon>Brassica</taxon>
    </lineage>
</organism>
<accession>A0ABQ7CV80</accession>
<evidence type="ECO:0000313" key="3">
    <source>
        <dbReference type="Proteomes" id="UP000266723"/>
    </source>
</evidence>
<comment type="caution">
    <text evidence="2">The sequence shown here is derived from an EMBL/GenBank/DDBJ whole genome shotgun (WGS) entry which is preliminary data.</text>
</comment>
<feature type="region of interest" description="Disordered" evidence="1">
    <location>
        <begin position="22"/>
        <end position="86"/>
    </location>
</feature>
<keyword evidence="3" id="KW-1185">Reference proteome</keyword>
<name>A0ABQ7CV80_BRACR</name>
<reference evidence="2 3" key="1">
    <citation type="journal article" date="2020" name="BMC Genomics">
        <title>Intraspecific diversification of the crop wild relative Brassica cretica Lam. using demographic model selection.</title>
        <authorList>
            <person name="Kioukis A."/>
            <person name="Michalopoulou V.A."/>
            <person name="Briers L."/>
            <person name="Pirintsos S."/>
            <person name="Studholme D.J."/>
            <person name="Pavlidis P."/>
            <person name="Sarris P.F."/>
        </authorList>
    </citation>
    <scope>NUCLEOTIDE SEQUENCE [LARGE SCALE GENOMIC DNA]</scope>
    <source>
        <strain evidence="3">cv. PFS-1207/04</strain>
    </source>
</reference>
<evidence type="ECO:0000313" key="2">
    <source>
        <dbReference type="EMBL" id="KAF3563342.1"/>
    </source>
</evidence>
<proteinExistence type="predicted"/>
<dbReference type="Proteomes" id="UP000266723">
    <property type="component" value="Unassembled WGS sequence"/>
</dbReference>
<protein>
    <submittedName>
        <fullName evidence="2">Uncharacterized protein</fullName>
    </submittedName>
</protein>
<sequence>MRNRQRRSYRIQLENRNLTRWTNGHRWDDRNDPYTKNPSNRNLEPGAIISPRSILTTRSHFGSGKDLDPRSNLSSNLESPRRKTGH</sequence>
<evidence type="ECO:0000256" key="1">
    <source>
        <dbReference type="SAM" id="MobiDB-lite"/>
    </source>
</evidence>
<dbReference type="EMBL" id="QGKV02000759">
    <property type="protein sequence ID" value="KAF3563342.1"/>
    <property type="molecule type" value="Genomic_DNA"/>
</dbReference>